<evidence type="ECO:0000313" key="5">
    <source>
        <dbReference type="Proteomes" id="UP000199648"/>
    </source>
</evidence>
<dbReference type="Pfam" id="PF01990">
    <property type="entry name" value="ATP-synt_F"/>
    <property type="match status" value="1"/>
</dbReference>
<dbReference type="AlphaFoldDB" id="A0A1G5PL49"/>
<accession>A0A1G5PL49</accession>
<keyword evidence="5" id="KW-1185">Reference proteome</keyword>
<keyword evidence="2" id="KW-0813">Transport</keyword>
<evidence type="ECO:0000256" key="2">
    <source>
        <dbReference type="ARBA" id="ARBA00022448"/>
    </source>
</evidence>
<dbReference type="Proteomes" id="UP000199648">
    <property type="component" value="Unassembled WGS sequence"/>
</dbReference>
<comment type="similarity">
    <text evidence="1">Belongs to the V-ATPase F subunit family.</text>
</comment>
<evidence type="ECO:0000256" key="3">
    <source>
        <dbReference type="ARBA" id="ARBA00023065"/>
    </source>
</evidence>
<dbReference type="InterPro" id="IPR008218">
    <property type="entry name" value="ATPase_V1-cplx_f_g_su"/>
</dbReference>
<dbReference type="Gene3D" id="3.40.50.10580">
    <property type="entry name" value="ATPase, V1 complex, subunit F"/>
    <property type="match status" value="1"/>
</dbReference>
<evidence type="ECO:0000256" key="1">
    <source>
        <dbReference type="ARBA" id="ARBA00010148"/>
    </source>
</evidence>
<dbReference type="GO" id="GO:0046961">
    <property type="term" value="F:proton-transporting ATPase activity, rotational mechanism"/>
    <property type="evidence" value="ECO:0007669"/>
    <property type="project" value="InterPro"/>
</dbReference>
<dbReference type="RefSeq" id="WP_092991987.1">
    <property type="nucleotide sequence ID" value="NZ_FMWD01000001.1"/>
</dbReference>
<proteinExistence type="inferred from homology"/>
<evidence type="ECO:0000313" key="4">
    <source>
        <dbReference type="EMBL" id="SCZ50222.1"/>
    </source>
</evidence>
<protein>
    <submittedName>
        <fullName evidence="4">ATP synthase F subunit</fullName>
    </submittedName>
</protein>
<gene>
    <name evidence="4" type="ORF">SAMN03097708_00366</name>
</gene>
<reference evidence="4 5" key="1">
    <citation type="submission" date="2016-10" db="EMBL/GenBank/DDBJ databases">
        <authorList>
            <person name="de Groot N.N."/>
        </authorList>
    </citation>
    <scope>NUCLEOTIDE SEQUENCE [LARGE SCALE GENOMIC DNA]</scope>
    <source>
        <strain evidence="4 5">HLD2</strain>
    </source>
</reference>
<name>A0A1G5PL49_9GAMM</name>
<dbReference type="SUPFAM" id="SSF159468">
    <property type="entry name" value="AtpF-like"/>
    <property type="match status" value="1"/>
</dbReference>
<dbReference type="InterPro" id="IPR036906">
    <property type="entry name" value="ATPase_V1_fsu_sf"/>
</dbReference>
<keyword evidence="3" id="KW-0406">Ion transport</keyword>
<dbReference type="STRING" id="415747.SAMN03097708_00366"/>
<dbReference type="EMBL" id="FMWD01000001">
    <property type="protein sequence ID" value="SCZ50222.1"/>
    <property type="molecule type" value="Genomic_DNA"/>
</dbReference>
<sequence length="98" mass="11248">MTAPVFIGDELSAAGYRLAGVRTWTPDDEELLSVFRRAREEADLILLNVEYARRLPAAEVQEAQRALRPQLFIVPDIRHQHSMRDLLSRIHNQLGMQP</sequence>
<dbReference type="OrthoDB" id="8481801at2"/>
<organism evidence="4 5">
    <name type="scientific">Thiohalomonas denitrificans</name>
    <dbReference type="NCBI Taxonomy" id="415747"/>
    <lineage>
        <taxon>Bacteria</taxon>
        <taxon>Pseudomonadati</taxon>
        <taxon>Pseudomonadota</taxon>
        <taxon>Gammaproteobacteria</taxon>
        <taxon>Thiohalomonadales</taxon>
        <taxon>Thiohalomonadaceae</taxon>
        <taxon>Thiohalomonas</taxon>
    </lineage>
</organism>